<evidence type="ECO:0000256" key="3">
    <source>
        <dbReference type="SAM" id="MobiDB-lite"/>
    </source>
</evidence>
<dbReference type="InterPro" id="IPR000436">
    <property type="entry name" value="Sushi_SCR_CCP_dom"/>
</dbReference>
<keyword evidence="1" id="KW-1015">Disulfide bond</keyword>
<sequence length="926" mass="104485">MRVFRKFAFCVILSASAQSVEDGLASSGKQPRATWRELLQLMNNDEDDDTSPSILARGKKKVSTSGAGWGREPKNKFVEFKTCPKLATPKNARGVFCDGATCVVDCQAGFMPAGNPRINCVRNKAQNFVETGKNRWSGQLPDCQACEELPPIFDKNIDQFCFVNARDNQMTCEHQCTNGGKLTGMKGSVLRCACNQQGVCGWSRKPKKARFADTSNARCTQEFILPPQRILCEEKSILEFSTEAARITNSNDCKKCKLMTIETRFPASFDSDDTMLLELSQPLKSVGSFSFPIVSAELSEDETAILLTFYEFADMSNMDARMFLNIESKRKTPEVIGITTRPCNAKRSEFSVSPNSKGGGYGSTTSSVVSTTGKTTTSGAGNNGLYSGNSGSSYSGVYAEEVDTKKIENAVNEVTKEIGVKEILYTDLSYNPEPDETEVSDEEYETLVEKGILEPQENFKTFRRHYTDRTVCPEYDHPTDAACKLARRSIENDHDRKYKYSHATCIYNCDHKCPHTHCKEAQRRRRSTEVGKTIKRWMVTIQLLTKEKFNKTDFAEKTEDNIARRGIKILNLVPKEAETTKYFWTQQIFLIIAIISTCVFSVLNTRTLGKLSLLSTLFLSIVPLIDILPPVFVWYEYNTDSSLAVDPVEWVSGMLVFCAFVKLLNHVLKLTIVAFKTSKEDETMFIIMHKVLVEYRIIDQFLLKAVDFWLVYFYFSRFLVHGSPFILKAGCLKESLDLAEQQKEIHQTSADCPCAPFAQGIFTLVYRATQVSIFFSTFMIVLNDYVIDFCVEFAKGNGATENDSMEKWICSQVNNQSLSIMKGRITIENQCFQKKILESDFKSYKIEPHPFEEGCMVPSEFVIMVLTIWIVIASSALFVGVCMNLPPVTFSELKEKLFICNRKEKESEVVILAEQTTLMNPDEQKS</sequence>
<dbReference type="InterPro" id="IPR035976">
    <property type="entry name" value="Sushi/SCR/CCP_sf"/>
</dbReference>
<evidence type="ECO:0000256" key="2">
    <source>
        <dbReference type="PROSITE-ProRule" id="PRU00302"/>
    </source>
</evidence>
<evidence type="ECO:0000313" key="8">
    <source>
        <dbReference type="Proteomes" id="UP001158576"/>
    </source>
</evidence>
<dbReference type="PROSITE" id="PS50923">
    <property type="entry name" value="SUSHI"/>
    <property type="match status" value="1"/>
</dbReference>
<feature type="domain" description="Sushi" evidence="6">
    <location>
        <begin position="81"/>
        <end position="145"/>
    </location>
</feature>
<feature type="region of interest" description="Disordered" evidence="3">
    <location>
        <begin position="347"/>
        <end position="386"/>
    </location>
</feature>
<keyword evidence="4" id="KW-1133">Transmembrane helix</keyword>
<evidence type="ECO:0000259" key="6">
    <source>
        <dbReference type="PROSITE" id="PS50923"/>
    </source>
</evidence>
<feature type="signal peptide" evidence="5">
    <location>
        <begin position="1"/>
        <end position="19"/>
    </location>
</feature>
<organism evidence="7 8">
    <name type="scientific">Oikopleura dioica</name>
    <name type="common">Tunicate</name>
    <dbReference type="NCBI Taxonomy" id="34765"/>
    <lineage>
        <taxon>Eukaryota</taxon>
        <taxon>Metazoa</taxon>
        <taxon>Chordata</taxon>
        <taxon>Tunicata</taxon>
        <taxon>Appendicularia</taxon>
        <taxon>Copelata</taxon>
        <taxon>Oikopleuridae</taxon>
        <taxon>Oikopleura</taxon>
    </lineage>
</organism>
<feature type="transmembrane region" description="Helical" evidence="4">
    <location>
        <begin position="861"/>
        <end position="885"/>
    </location>
</feature>
<evidence type="ECO:0000256" key="5">
    <source>
        <dbReference type="SAM" id="SignalP"/>
    </source>
</evidence>
<name>A0ABN7SKZ9_OIKDI</name>
<keyword evidence="2" id="KW-0768">Sushi</keyword>
<keyword evidence="4" id="KW-0472">Membrane</keyword>
<feature type="compositionally biased region" description="Low complexity" evidence="3">
    <location>
        <begin position="363"/>
        <end position="386"/>
    </location>
</feature>
<feature type="transmembrane region" description="Helical" evidence="4">
    <location>
        <begin position="611"/>
        <end position="634"/>
    </location>
</feature>
<dbReference type="Gene3D" id="2.10.70.10">
    <property type="entry name" value="Complement Module, domain 1"/>
    <property type="match status" value="1"/>
</dbReference>
<accession>A0ABN7SKZ9</accession>
<reference evidence="7 8" key="1">
    <citation type="submission" date="2021-04" db="EMBL/GenBank/DDBJ databases">
        <authorList>
            <person name="Bliznina A."/>
        </authorList>
    </citation>
    <scope>NUCLEOTIDE SEQUENCE [LARGE SCALE GENOMIC DNA]</scope>
</reference>
<dbReference type="SUPFAM" id="SSF57535">
    <property type="entry name" value="Complement control module/SCR domain"/>
    <property type="match status" value="1"/>
</dbReference>
<protein>
    <submittedName>
        <fullName evidence="7">Oidioi.mRNA.OKI2018_I69.XSR.g15670.t1.cds</fullName>
    </submittedName>
</protein>
<evidence type="ECO:0000313" key="7">
    <source>
        <dbReference type="EMBL" id="CAG5098441.1"/>
    </source>
</evidence>
<feature type="chain" id="PRO_5046690325" evidence="5">
    <location>
        <begin position="20"/>
        <end position="926"/>
    </location>
</feature>
<evidence type="ECO:0000256" key="4">
    <source>
        <dbReference type="SAM" id="Phobius"/>
    </source>
</evidence>
<keyword evidence="5" id="KW-0732">Signal</keyword>
<dbReference type="Proteomes" id="UP001158576">
    <property type="component" value="Chromosome XSR"/>
</dbReference>
<proteinExistence type="predicted"/>
<evidence type="ECO:0000256" key="1">
    <source>
        <dbReference type="ARBA" id="ARBA00023157"/>
    </source>
</evidence>
<comment type="caution">
    <text evidence="2">Lacks conserved residue(s) required for the propagation of feature annotation.</text>
</comment>
<dbReference type="EMBL" id="OU015569">
    <property type="protein sequence ID" value="CAG5098441.1"/>
    <property type="molecule type" value="Genomic_DNA"/>
</dbReference>
<keyword evidence="4" id="KW-0812">Transmembrane</keyword>
<keyword evidence="8" id="KW-1185">Reference proteome</keyword>
<feature type="transmembrane region" description="Helical" evidence="4">
    <location>
        <begin position="654"/>
        <end position="675"/>
    </location>
</feature>
<feature type="transmembrane region" description="Helical" evidence="4">
    <location>
        <begin position="582"/>
        <end position="604"/>
    </location>
</feature>
<gene>
    <name evidence="7" type="ORF">OKIOD_LOCUS7228</name>
</gene>